<dbReference type="AlphaFoldDB" id="A0A1M5XEK4"/>
<dbReference type="PANTHER" id="PTHR32502:SF8">
    <property type="entry name" value="N-ACETYLGALACTOSAMINE PERMEASE IIC COMPONENT 1"/>
    <property type="match status" value="1"/>
</dbReference>
<gene>
    <name evidence="10" type="ORF">SAMN02745941_01381</name>
</gene>
<dbReference type="RefSeq" id="WP_242950097.1">
    <property type="nucleotide sequence ID" value="NZ_FQXU01000005.1"/>
</dbReference>
<keyword evidence="6 9" id="KW-0812">Transmembrane</keyword>
<name>A0A1M5XEK4_9CLOT</name>
<proteinExistence type="predicted"/>
<evidence type="ECO:0000256" key="9">
    <source>
        <dbReference type="SAM" id="Phobius"/>
    </source>
</evidence>
<dbReference type="EMBL" id="FQXU01000005">
    <property type="protein sequence ID" value="SHH98305.1"/>
    <property type="molecule type" value="Genomic_DNA"/>
</dbReference>
<keyword evidence="2" id="KW-0813">Transport</keyword>
<keyword evidence="3" id="KW-1003">Cell membrane</keyword>
<dbReference type="Proteomes" id="UP000184241">
    <property type="component" value="Unassembled WGS sequence"/>
</dbReference>
<feature type="transmembrane region" description="Helical" evidence="9">
    <location>
        <begin position="45"/>
        <end position="65"/>
    </location>
</feature>
<evidence type="ECO:0000256" key="6">
    <source>
        <dbReference type="ARBA" id="ARBA00022692"/>
    </source>
</evidence>
<dbReference type="Pfam" id="PF03609">
    <property type="entry name" value="EII-Sor"/>
    <property type="match status" value="1"/>
</dbReference>
<evidence type="ECO:0000256" key="7">
    <source>
        <dbReference type="ARBA" id="ARBA00022989"/>
    </source>
</evidence>
<feature type="transmembrane region" description="Helical" evidence="9">
    <location>
        <begin position="137"/>
        <end position="157"/>
    </location>
</feature>
<evidence type="ECO:0000256" key="2">
    <source>
        <dbReference type="ARBA" id="ARBA00022448"/>
    </source>
</evidence>
<organism evidence="10 11">
    <name type="scientific">Clostridium intestinale DSM 6191</name>
    <dbReference type="NCBI Taxonomy" id="1121320"/>
    <lineage>
        <taxon>Bacteria</taxon>
        <taxon>Bacillati</taxon>
        <taxon>Bacillota</taxon>
        <taxon>Clostridia</taxon>
        <taxon>Eubacteriales</taxon>
        <taxon>Clostridiaceae</taxon>
        <taxon>Clostridium</taxon>
    </lineage>
</organism>
<evidence type="ECO:0000256" key="5">
    <source>
        <dbReference type="ARBA" id="ARBA00022683"/>
    </source>
</evidence>
<feature type="transmembrane region" description="Helical" evidence="9">
    <location>
        <begin position="6"/>
        <end position="24"/>
    </location>
</feature>
<evidence type="ECO:0000256" key="1">
    <source>
        <dbReference type="ARBA" id="ARBA00004651"/>
    </source>
</evidence>
<dbReference type="InterPro" id="IPR050303">
    <property type="entry name" value="GatZ_KbaZ_carbometab"/>
</dbReference>
<dbReference type="GO" id="GO:0005886">
    <property type="term" value="C:plasma membrane"/>
    <property type="evidence" value="ECO:0007669"/>
    <property type="project" value="UniProtKB-SubCell"/>
</dbReference>
<evidence type="ECO:0000313" key="11">
    <source>
        <dbReference type="Proteomes" id="UP000184241"/>
    </source>
</evidence>
<protein>
    <submittedName>
        <fullName evidence="10">PTS system, mannose-specific IIC component</fullName>
    </submittedName>
</protein>
<feature type="transmembrane region" description="Helical" evidence="9">
    <location>
        <begin position="204"/>
        <end position="233"/>
    </location>
</feature>
<dbReference type="PROSITE" id="PS51106">
    <property type="entry name" value="PTS_EIIC_TYPE_4"/>
    <property type="match status" value="1"/>
</dbReference>
<feature type="transmembrane region" description="Helical" evidence="9">
    <location>
        <begin position="172"/>
        <end position="192"/>
    </location>
</feature>
<dbReference type="InterPro" id="IPR004700">
    <property type="entry name" value="PTS_IIC_man"/>
</dbReference>
<reference evidence="10 11" key="1">
    <citation type="submission" date="2016-11" db="EMBL/GenBank/DDBJ databases">
        <authorList>
            <person name="Jaros S."/>
            <person name="Januszkiewicz K."/>
            <person name="Wedrychowicz H."/>
        </authorList>
    </citation>
    <scope>NUCLEOTIDE SEQUENCE [LARGE SCALE GENOMIC DNA]</scope>
    <source>
        <strain evidence="10 11">DSM 6191</strain>
    </source>
</reference>
<keyword evidence="5" id="KW-0598">Phosphotransferase system</keyword>
<keyword evidence="8 9" id="KW-0472">Membrane</keyword>
<evidence type="ECO:0000256" key="4">
    <source>
        <dbReference type="ARBA" id="ARBA00022597"/>
    </source>
</evidence>
<evidence type="ECO:0000256" key="3">
    <source>
        <dbReference type="ARBA" id="ARBA00022475"/>
    </source>
</evidence>
<dbReference type="PANTHER" id="PTHR32502">
    <property type="entry name" value="N-ACETYLGALACTOSAMINE PERMEASE II COMPONENT-RELATED"/>
    <property type="match status" value="1"/>
</dbReference>
<accession>A0A1M5XEK4</accession>
<dbReference type="GO" id="GO:0009401">
    <property type="term" value="P:phosphoenolpyruvate-dependent sugar phosphotransferase system"/>
    <property type="evidence" value="ECO:0007669"/>
    <property type="project" value="UniProtKB-KW"/>
</dbReference>
<evidence type="ECO:0000256" key="8">
    <source>
        <dbReference type="ARBA" id="ARBA00023136"/>
    </source>
</evidence>
<comment type="subcellular location">
    <subcellularLocation>
        <location evidence="1">Cell membrane</location>
        <topology evidence="1">Multi-pass membrane protein</topology>
    </subcellularLocation>
</comment>
<feature type="transmembrane region" description="Helical" evidence="9">
    <location>
        <begin position="85"/>
        <end position="112"/>
    </location>
</feature>
<sequence>METLLIGLIAVFGYLEYFLGTQMIQRPIVMGTLVGLALGDLRQGLIIGAAIELVFMGVAAIGAAIPPEVTAGGILGTAFAIKSGAGAEVALALALPIATIGLLAKNCIYLLIRPILAHKADRYAEEGNARGIEMMHLMSTFVFVVSMSLIVTVSFNLGSGVVESFLAMVPKVIINGLSVATGLLPAVGFALLARMIMTKQVVPFFFLGFAIAAYLKVPVMGIAIMGVIAALIVTNNSNNNVDKGVVEDDNEF</sequence>
<keyword evidence="7 9" id="KW-1133">Transmembrane helix</keyword>
<evidence type="ECO:0000313" key="10">
    <source>
        <dbReference type="EMBL" id="SHH98305.1"/>
    </source>
</evidence>
<keyword evidence="4" id="KW-0762">Sugar transport</keyword>